<gene>
    <name evidence="2" type="ORF">PhaeoP97_04034</name>
</gene>
<dbReference type="RefSeq" id="WP_072506954.1">
    <property type="nucleotide sequence ID" value="NZ_CP016368.1"/>
</dbReference>
<dbReference type="InterPro" id="IPR007345">
    <property type="entry name" value="Polysacch_pyruvyl_Trfase"/>
</dbReference>
<keyword evidence="2" id="KW-0614">Plasmid</keyword>
<sequence length="669" mass="73204">MRILFHAPVLSVHRPDPALSSILGVPPTVTDTLFGLKPAHKLTGNRGNIIHAEAPARSLRKDPDGSAVGNIANLQKNLGEGYAETIAEHFDMIVVSLANFIRPNHDGIRLFSALEALDGRVPFVVLGAGMQGSHAFTDLMPGNRDLLALLNERANLFGVRGTQTAEWLAQNGLENTTVLGCPSLYVYPQSILAIDGTAAQAKGRQANVMTAGHFSMREGAIVERGTELAKAFDKIDASYVFQDEIFGYGKFIKDRFGYNEGNNIAQPEELNRWLSRKCGHKVDFNRYYYFSEAGAWRQAAMLHDVYIGDRFHGGVAALQAGQPAIFLKHDNRVAELTEHFGLPALNTQKFMRKGLKAVLDEYLSPEMLDTMKATYRQRHAEYVAALAAHGLEVDTIVPDEPQPVPAVDRQGHLGAIRSPQAPDEVLPEGLWPTTTLTPSYAMRRLHPEGARELVVTFEGAGQALDRKDPLRPGFGERFLIKAGYAVLSVLPHQQNWYRPLDLEQYFQAPDTRAWMAGFDKVHVLGSGMGAFGAMAFADLIGAENVVALQPITTLAEDLIPGEIRFPAARKLDWSGAYRDGCAGCDTAARIYAIHGDHPLDLAHVARLRDALGARLISAELSHDSKRPVTPLLRAKRCLPRTALTCLRGGDAAALEQVLGELITQKTPAE</sequence>
<evidence type="ECO:0000259" key="1">
    <source>
        <dbReference type="Pfam" id="PF04230"/>
    </source>
</evidence>
<evidence type="ECO:0000313" key="3">
    <source>
        <dbReference type="Proteomes" id="UP000183859"/>
    </source>
</evidence>
<organism evidence="2 3">
    <name type="scientific">Phaeobacter porticola</name>
    <dbReference type="NCBI Taxonomy" id="1844006"/>
    <lineage>
        <taxon>Bacteria</taxon>
        <taxon>Pseudomonadati</taxon>
        <taxon>Pseudomonadota</taxon>
        <taxon>Alphaproteobacteria</taxon>
        <taxon>Rhodobacterales</taxon>
        <taxon>Roseobacteraceae</taxon>
        <taxon>Phaeobacter</taxon>
    </lineage>
</organism>
<protein>
    <recommendedName>
        <fullName evidence="1">Polysaccharide pyruvyl transferase domain-containing protein</fullName>
    </recommendedName>
</protein>
<accession>A0A1L3IBB8</accession>
<name>A0A1L3IBB8_9RHOB</name>
<reference evidence="3" key="1">
    <citation type="submission" date="2016-07" db="EMBL/GenBank/DDBJ databases">
        <title>Phaeobacter portensis sp. nov., a tropodithietic acid producing bacterium isolated from a German harbor.</title>
        <authorList>
            <person name="Freese H.M."/>
            <person name="Bunk B."/>
            <person name="Breider S."/>
            <person name="Brinkhoff T."/>
        </authorList>
    </citation>
    <scope>NUCLEOTIDE SEQUENCE [LARGE SCALE GENOMIC DNA]</scope>
    <source>
        <strain evidence="3">P97</strain>
        <plasmid evidence="3">pp97_d</plasmid>
    </source>
</reference>
<evidence type="ECO:0000313" key="2">
    <source>
        <dbReference type="EMBL" id="APG49384.1"/>
    </source>
</evidence>
<dbReference type="EMBL" id="CP016368">
    <property type="protein sequence ID" value="APG49384.1"/>
    <property type="molecule type" value="Genomic_DNA"/>
</dbReference>
<feature type="domain" description="Polysaccharide pyruvyl transferase" evidence="1">
    <location>
        <begin position="106"/>
        <end position="331"/>
    </location>
</feature>
<proteinExistence type="predicted"/>
<dbReference type="KEGG" id="php:PhaeoP97_04034"/>
<dbReference type="OrthoDB" id="9767435at2"/>
<keyword evidence="3" id="KW-1185">Reference proteome</keyword>
<dbReference type="AlphaFoldDB" id="A0A1L3IBB8"/>
<dbReference type="Pfam" id="PF04230">
    <property type="entry name" value="PS_pyruv_trans"/>
    <property type="match status" value="1"/>
</dbReference>
<geneLocation type="plasmid" evidence="3">
    <name>pp97_d</name>
</geneLocation>
<dbReference type="Proteomes" id="UP000183859">
    <property type="component" value="Plasmid pP97_d"/>
</dbReference>